<dbReference type="Proteomes" id="UP000053201">
    <property type="component" value="Unassembled WGS sequence"/>
</dbReference>
<feature type="compositionally biased region" description="Polar residues" evidence="1">
    <location>
        <begin position="79"/>
        <end position="90"/>
    </location>
</feature>
<keyword evidence="3" id="KW-1185">Reference proteome</keyword>
<organism evidence="2 3">
    <name type="scientific">Spizellomyces punctatus (strain DAOM BR117)</name>
    <dbReference type="NCBI Taxonomy" id="645134"/>
    <lineage>
        <taxon>Eukaryota</taxon>
        <taxon>Fungi</taxon>
        <taxon>Fungi incertae sedis</taxon>
        <taxon>Chytridiomycota</taxon>
        <taxon>Chytridiomycota incertae sedis</taxon>
        <taxon>Chytridiomycetes</taxon>
        <taxon>Spizellomycetales</taxon>
        <taxon>Spizellomycetaceae</taxon>
        <taxon>Spizellomyces</taxon>
    </lineage>
</organism>
<feature type="compositionally biased region" description="Polar residues" evidence="1">
    <location>
        <begin position="17"/>
        <end position="35"/>
    </location>
</feature>
<dbReference type="VEuPathDB" id="FungiDB:SPPG_09336"/>
<sequence>MSLPTNVPRNRSRLRHAQSQLLVRGASTLSLTDGEQSGGRRRERLGGAKFQKSSPNILHSRLYQEPLQEDYDANVELSTTTGHASEPDQSGQKKKKRSKPKKKVESKAPDDEEIDMDEEGKWAEKAFNELKEKAELQMLGSHVVKQPWENIGKTYLEQVAKILFCPENVCPSTLATWRTLYEVNTQLFVVNVRL</sequence>
<proteinExistence type="predicted"/>
<evidence type="ECO:0000313" key="2">
    <source>
        <dbReference type="EMBL" id="KNC98998.1"/>
    </source>
</evidence>
<feature type="region of interest" description="Disordered" evidence="1">
    <location>
        <begin position="79"/>
        <end position="118"/>
    </location>
</feature>
<reference evidence="2 3" key="1">
    <citation type="submission" date="2009-08" db="EMBL/GenBank/DDBJ databases">
        <title>The Genome Sequence of Spizellomyces punctatus strain DAOM BR117.</title>
        <authorList>
            <consortium name="The Broad Institute Genome Sequencing Platform"/>
            <person name="Russ C."/>
            <person name="Cuomo C."/>
            <person name="Shea T."/>
            <person name="Young S.K."/>
            <person name="Zeng Q."/>
            <person name="Koehrsen M."/>
            <person name="Haas B."/>
            <person name="Borodovsky M."/>
            <person name="Guigo R."/>
            <person name="Alvarado L."/>
            <person name="Berlin A."/>
            <person name="Bochicchio J."/>
            <person name="Borenstein D."/>
            <person name="Chapman S."/>
            <person name="Chen Z."/>
            <person name="Engels R."/>
            <person name="Freedman E."/>
            <person name="Gellesch M."/>
            <person name="Goldberg J."/>
            <person name="Griggs A."/>
            <person name="Gujja S."/>
            <person name="Heiman D."/>
            <person name="Hepburn T."/>
            <person name="Howarth C."/>
            <person name="Jen D."/>
            <person name="Larson L."/>
            <person name="Lewis B."/>
            <person name="Mehta T."/>
            <person name="Park D."/>
            <person name="Pearson M."/>
            <person name="Roberts A."/>
            <person name="Saif S."/>
            <person name="Shenoy N."/>
            <person name="Sisk P."/>
            <person name="Stolte C."/>
            <person name="Sykes S."/>
            <person name="Thomson T."/>
            <person name="Walk T."/>
            <person name="White J."/>
            <person name="Yandava C."/>
            <person name="Burger G."/>
            <person name="Gray M.W."/>
            <person name="Holland P.W.H."/>
            <person name="King N."/>
            <person name="Lang F.B.F."/>
            <person name="Roger A.J."/>
            <person name="Ruiz-Trillo I."/>
            <person name="Lander E."/>
            <person name="Nusbaum C."/>
        </authorList>
    </citation>
    <scope>NUCLEOTIDE SEQUENCE [LARGE SCALE GENOMIC DNA]</scope>
    <source>
        <strain evidence="2 3">DAOM BR117</strain>
    </source>
</reference>
<accession>A0A0L0HE06</accession>
<dbReference type="InParanoid" id="A0A0L0HE06"/>
<dbReference type="EMBL" id="KQ257459">
    <property type="protein sequence ID" value="KNC98998.1"/>
    <property type="molecule type" value="Genomic_DNA"/>
</dbReference>
<dbReference type="AlphaFoldDB" id="A0A0L0HE06"/>
<feature type="compositionally biased region" description="Basic residues" evidence="1">
    <location>
        <begin position="92"/>
        <end position="102"/>
    </location>
</feature>
<gene>
    <name evidence="2" type="ORF">SPPG_09336</name>
</gene>
<protein>
    <submittedName>
        <fullName evidence="2">Uncharacterized protein</fullName>
    </submittedName>
</protein>
<dbReference type="GeneID" id="27692461"/>
<feature type="region of interest" description="Disordered" evidence="1">
    <location>
        <begin position="1"/>
        <end position="58"/>
    </location>
</feature>
<dbReference type="RefSeq" id="XP_016607038.1">
    <property type="nucleotide sequence ID" value="XM_016757495.1"/>
</dbReference>
<evidence type="ECO:0000313" key="3">
    <source>
        <dbReference type="Proteomes" id="UP000053201"/>
    </source>
</evidence>
<evidence type="ECO:0000256" key="1">
    <source>
        <dbReference type="SAM" id="MobiDB-lite"/>
    </source>
</evidence>
<name>A0A0L0HE06_SPIPD</name>